<sequence>MDTSTQAQTAQASAAESSVKPRNFNALMGGEGAASPPASDSMTGARADSAGDPATEAPPAGGMGMGGQLVRALATPLDGQVVSTSASAQGGGNSESGGAAGQNAPATPNKAAVDEAQRITLNPDLYIPANTYIPCVLNTKLITTVNGTARCTVAKDVYSANGRTRLIESGTRVDGNYQSGSLRQGDARIFVAWEQLTTPNFKRIYLTRTGASGELGEAGIGGWVDNHFWGRFGGAMMLSMVQDSLAVASKQGISGNDSIDYTANSREAFAEMAKIALQNSINIPPTLYRNQGEVVGIMTGQDIDFSKVYRLQRISRG</sequence>
<name>A0A2S9WYG9_9NEIS</name>
<evidence type="ECO:0000256" key="2">
    <source>
        <dbReference type="ARBA" id="ARBA00010265"/>
    </source>
</evidence>
<keyword evidence="3" id="KW-0812">Transmembrane</keyword>
<protein>
    <recommendedName>
        <fullName evidence="9">Type VI secretion protein</fullName>
    </recommendedName>
</protein>
<dbReference type="Proteomes" id="UP000239469">
    <property type="component" value="Unassembled WGS sequence"/>
</dbReference>
<dbReference type="Gene3D" id="2.40.128.260">
    <property type="entry name" value="Type IV secretion system, VirB10/TraB/TrbI"/>
    <property type="match status" value="1"/>
</dbReference>
<dbReference type="Pfam" id="PF03743">
    <property type="entry name" value="TrbI"/>
    <property type="match status" value="1"/>
</dbReference>
<keyword evidence="4" id="KW-1133">Transmembrane helix</keyword>
<comment type="subcellular location">
    <subcellularLocation>
        <location evidence="1">Membrane</location>
        <topology evidence="1">Single-pass membrane protein</topology>
    </subcellularLocation>
</comment>
<dbReference type="GO" id="GO:0016020">
    <property type="term" value="C:membrane"/>
    <property type="evidence" value="ECO:0007669"/>
    <property type="project" value="UniProtKB-SubCell"/>
</dbReference>
<organism evidence="7 8">
    <name type="scientific">Chromobacterium amazonense</name>
    <dbReference type="NCBI Taxonomy" id="1382803"/>
    <lineage>
        <taxon>Bacteria</taxon>
        <taxon>Pseudomonadati</taxon>
        <taxon>Pseudomonadota</taxon>
        <taxon>Betaproteobacteria</taxon>
        <taxon>Neisseriales</taxon>
        <taxon>Chromobacteriaceae</taxon>
        <taxon>Chromobacterium</taxon>
    </lineage>
</organism>
<dbReference type="InterPro" id="IPR005498">
    <property type="entry name" value="T4SS_VirB10/TraB/TrbI"/>
</dbReference>
<keyword evidence="5" id="KW-0472">Membrane</keyword>
<feature type="region of interest" description="Disordered" evidence="6">
    <location>
        <begin position="1"/>
        <end position="67"/>
    </location>
</feature>
<accession>A0A2S9WYG9</accession>
<evidence type="ECO:0008006" key="9">
    <source>
        <dbReference type="Google" id="ProtNLM"/>
    </source>
</evidence>
<comment type="similarity">
    <text evidence="2">Belongs to the TrbI/VirB10 family.</text>
</comment>
<dbReference type="InterPro" id="IPR042217">
    <property type="entry name" value="T4SS_VirB10/TrbI"/>
</dbReference>
<reference evidence="7 8" key="1">
    <citation type="submission" date="2017-01" db="EMBL/GenBank/DDBJ databases">
        <title>New insights into the genetic diversity of Chromobacterium isolated from tropical freshwater lake.</title>
        <authorList>
            <person name="Santos A.B."/>
            <person name="Nascimento A.M."/>
            <person name="Da Silva P.C."/>
        </authorList>
    </citation>
    <scope>NUCLEOTIDE SEQUENCE [LARGE SCALE GENOMIC DNA]</scope>
    <source>
        <strain evidence="7 8">56AF</strain>
    </source>
</reference>
<gene>
    <name evidence="7" type="ORF">BUE93_22075</name>
</gene>
<dbReference type="CDD" id="cd16429">
    <property type="entry name" value="VirB10"/>
    <property type="match status" value="1"/>
</dbReference>
<evidence type="ECO:0000256" key="4">
    <source>
        <dbReference type="ARBA" id="ARBA00022989"/>
    </source>
</evidence>
<dbReference type="AlphaFoldDB" id="A0A2S9WYG9"/>
<feature type="region of interest" description="Disordered" evidence="6">
    <location>
        <begin position="81"/>
        <end position="111"/>
    </location>
</feature>
<evidence type="ECO:0000256" key="1">
    <source>
        <dbReference type="ARBA" id="ARBA00004167"/>
    </source>
</evidence>
<evidence type="ECO:0000256" key="3">
    <source>
        <dbReference type="ARBA" id="ARBA00022692"/>
    </source>
</evidence>
<proteinExistence type="inferred from homology"/>
<evidence type="ECO:0000313" key="7">
    <source>
        <dbReference type="EMBL" id="PRP68520.1"/>
    </source>
</evidence>
<feature type="compositionally biased region" description="Gly residues" evidence="6">
    <location>
        <begin position="89"/>
        <end position="100"/>
    </location>
</feature>
<comment type="caution">
    <text evidence="7">The sequence shown here is derived from an EMBL/GenBank/DDBJ whole genome shotgun (WGS) entry which is preliminary data.</text>
</comment>
<feature type="compositionally biased region" description="Low complexity" evidence="6">
    <location>
        <begin position="1"/>
        <end position="18"/>
    </location>
</feature>
<dbReference type="EMBL" id="MTBD01000124">
    <property type="protein sequence ID" value="PRP68520.1"/>
    <property type="molecule type" value="Genomic_DNA"/>
</dbReference>
<evidence type="ECO:0000256" key="5">
    <source>
        <dbReference type="ARBA" id="ARBA00023136"/>
    </source>
</evidence>
<evidence type="ECO:0000256" key="6">
    <source>
        <dbReference type="SAM" id="MobiDB-lite"/>
    </source>
</evidence>
<evidence type="ECO:0000313" key="8">
    <source>
        <dbReference type="Proteomes" id="UP000239469"/>
    </source>
</evidence>